<dbReference type="EMBL" id="BK032711">
    <property type="protein sequence ID" value="DAF56258.1"/>
    <property type="molecule type" value="Genomic_DNA"/>
</dbReference>
<dbReference type="SUPFAM" id="SSF52540">
    <property type="entry name" value="P-loop containing nucleoside triphosphate hydrolases"/>
    <property type="match status" value="1"/>
</dbReference>
<evidence type="ECO:0000313" key="2">
    <source>
        <dbReference type="EMBL" id="DAF56258.1"/>
    </source>
</evidence>
<dbReference type="InterPro" id="IPR027417">
    <property type="entry name" value="P-loop_NTPase"/>
</dbReference>
<organism evidence="2">
    <name type="scientific">Siphoviridae sp. ctPyh10</name>
    <dbReference type="NCBI Taxonomy" id="2827865"/>
    <lineage>
        <taxon>Viruses</taxon>
        <taxon>Duplodnaviria</taxon>
        <taxon>Heunggongvirae</taxon>
        <taxon>Uroviricota</taxon>
        <taxon>Caudoviricetes</taxon>
    </lineage>
</organism>
<protein>
    <submittedName>
        <fullName evidence="2">ABC-type nitrate/sulfonate/bicarbonate transport system, ATPase component</fullName>
    </submittedName>
</protein>
<dbReference type="PANTHER" id="PTHR42788">
    <property type="entry name" value="TAURINE IMPORT ATP-BINDING PROTEIN-RELATED"/>
    <property type="match status" value="1"/>
</dbReference>
<sequence length="118" mass="13151">MNFCEQESALRRQGCCCGVIGEPFGALDAITRLHLQALLTEVATKKRLTILFVTHDVDEALLLSDAILVMGTAPGRILRQYTLEEPRPRTMRVLSQPEFIRVKGEILTLLDKEVTADA</sequence>
<keyword evidence="1" id="KW-0813">Transport</keyword>
<proteinExistence type="predicted"/>
<evidence type="ECO:0000256" key="1">
    <source>
        <dbReference type="ARBA" id="ARBA00022448"/>
    </source>
</evidence>
<name>A0A8S5T0F1_9CAUD</name>
<dbReference type="Gene3D" id="3.40.50.300">
    <property type="entry name" value="P-loop containing nucleotide triphosphate hydrolases"/>
    <property type="match status" value="1"/>
</dbReference>
<reference evidence="2" key="1">
    <citation type="journal article" date="2021" name="Proc. Natl. Acad. Sci. U.S.A.">
        <title>A Catalog of Tens of Thousands of Viruses from Human Metagenomes Reveals Hidden Associations with Chronic Diseases.</title>
        <authorList>
            <person name="Tisza M.J."/>
            <person name="Buck C.B."/>
        </authorList>
    </citation>
    <scope>NUCLEOTIDE SEQUENCE</scope>
    <source>
        <strain evidence="2">CtPyh10</strain>
    </source>
</reference>
<accession>A0A8S5T0F1</accession>
<dbReference type="InterPro" id="IPR050166">
    <property type="entry name" value="ABC_transporter_ATP-bind"/>
</dbReference>
<dbReference type="PANTHER" id="PTHR42788:SF13">
    <property type="entry name" value="ALIPHATIC SULFONATES IMPORT ATP-BINDING PROTEIN SSUB"/>
    <property type="match status" value="1"/>
</dbReference>